<name>M1ZZE4_CLOBO</name>
<gene>
    <name evidence="1" type="ORF">CFSAN001627_03435</name>
</gene>
<dbReference type="PATRIC" id="fig|1232189.3.peg.554"/>
<dbReference type="EMBL" id="AMXI01000197">
    <property type="protein sequence ID" value="EKN42940.1"/>
    <property type="molecule type" value="Genomic_DNA"/>
</dbReference>
<protein>
    <submittedName>
        <fullName evidence="1">Uncharacterized protein</fullName>
    </submittedName>
</protein>
<dbReference type="Proteomes" id="UP000011944">
    <property type="component" value="Unassembled WGS sequence"/>
</dbReference>
<accession>M1ZZE4</accession>
<comment type="caution">
    <text evidence="1">The sequence shown here is derived from an EMBL/GenBank/DDBJ whole genome shotgun (WGS) entry which is preliminary data.</text>
</comment>
<evidence type="ECO:0000313" key="2">
    <source>
        <dbReference type="Proteomes" id="UP000011944"/>
    </source>
</evidence>
<sequence>MDKDNKKALIYRLDWVLKYAEEGRLDNIKEEVNSIKDELNNYDLVVPF</sequence>
<evidence type="ECO:0000313" key="1">
    <source>
        <dbReference type="EMBL" id="EKN42940.1"/>
    </source>
</evidence>
<dbReference type="AlphaFoldDB" id="M1ZZE4"/>
<proteinExistence type="predicted"/>
<reference evidence="1 2" key="1">
    <citation type="submission" date="2012-10" db="EMBL/GenBank/DDBJ databases">
        <authorList>
            <person name="Strain E.A."/>
            <person name="Brown E."/>
            <person name="Allard M.W."/>
            <person name="Gonzalez-Escalona N."/>
            <person name="Timme R."/>
        </authorList>
    </citation>
    <scope>NUCLEOTIDE SEQUENCE [LARGE SCALE GENOMIC DNA]</scope>
    <source>
        <strain evidence="1 2">CFSAN001627</strain>
    </source>
</reference>
<organism evidence="1 2">
    <name type="scientific">Clostridium botulinum CFSAN001627</name>
    <dbReference type="NCBI Taxonomy" id="1232189"/>
    <lineage>
        <taxon>Bacteria</taxon>
        <taxon>Bacillati</taxon>
        <taxon>Bacillota</taxon>
        <taxon>Clostridia</taxon>
        <taxon>Eubacteriales</taxon>
        <taxon>Clostridiaceae</taxon>
        <taxon>Clostridium</taxon>
    </lineage>
</organism>
<reference evidence="1 2" key="2">
    <citation type="submission" date="2013-03" db="EMBL/GenBank/DDBJ databases">
        <title>Diversity in Clostridium botulinum.</title>
        <authorList>
            <person name="Timme R.E."/>
            <person name="Allard M."/>
            <person name="Luo Y."/>
            <person name="Strain E."/>
            <person name="Gonzalez-Escalona N."/>
            <person name="Brown E."/>
        </authorList>
    </citation>
    <scope>NUCLEOTIDE SEQUENCE [LARGE SCALE GENOMIC DNA]</scope>
    <source>
        <strain evidence="1 2">CFSAN001627</strain>
    </source>
</reference>